<name>A0AAD9P5A9_RIDPI</name>
<feature type="region of interest" description="Disordered" evidence="1">
    <location>
        <begin position="2118"/>
        <end position="2156"/>
    </location>
</feature>
<feature type="region of interest" description="Disordered" evidence="1">
    <location>
        <begin position="2201"/>
        <end position="2221"/>
    </location>
</feature>
<dbReference type="PANTHER" id="PTHR31513">
    <property type="entry name" value="EPHRIN TYPE-B RECEPTOR"/>
    <property type="match status" value="1"/>
</dbReference>
<gene>
    <name evidence="2" type="ORF">NP493_132g02139</name>
</gene>
<evidence type="ECO:0000313" key="2">
    <source>
        <dbReference type="EMBL" id="KAK2188429.1"/>
    </source>
</evidence>
<evidence type="ECO:0008006" key="4">
    <source>
        <dbReference type="Google" id="ProtNLM"/>
    </source>
</evidence>
<feature type="region of interest" description="Disordered" evidence="1">
    <location>
        <begin position="2943"/>
        <end position="2972"/>
    </location>
</feature>
<feature type="region of interest" description="Disordered" evidence="1">
    <location>
        <begin position="520"/>
        <end position="539"/>
    </location>
</feature>
<comment type="caution">
    <text evidence="2">The sequence shown here is derived from an EMBL/GenBank/DDBJ whole genome shotgun (WGS) entry which is preliminary data.</text>
</comment>
<feature type="compositionally biased region" description="Gly residues" evidence="1">
    <location>
        <begin position="2204"/>
        <end position="2218"/>
    </location>
</feature>
<reference evidence="2" key="1">
    <citation type="journal article" date="2023" name="Mol. Biol. Evol.">
        <title>Third-Generation Sequencing Reveals the Adaptive Role of the Epigenome in Three Deep-Sea Polychaetes.</title>
        <authorList>
            <person name="Perez M."/>
            <person name="Aroh O."/>
            <person name="Sun Y."/>
            <person name="Lan Y."/>
            <person name="Juniper S.K."/>
            <person name="Young C.R."/>
            <person name="Angers B."/>
            <person name="Qian P.Y."/>
        </authorList>
    </citation>
    <scope>NUCLEOTIDE SEQUENCE</scope>
    <source>
        <strain evidence="2">R07B-5</strain>
    </source>
</reference>
<feature type="compositionally biased region" description="Gly residues" evidence="1">
    <location>
        <begin position="2963"/>
        <end position="2972"/>
    </location>
</feature>
<organism evidence="2 3">
    <name type="scientific">Ridgeia piscesae</name>
    <name type="common">Tubeworm</name>
    <dbReference type="NCBI Taxonomy" id="27915"/>
    <lineage>
        <taxon>Eukaryota</taxon>
        <taxon>Metazoa</taxon>
        <taxon>Spiralia</taxon>
        <taxon>Lophotrochozoa</taxon>
        <taxon>Annelida</taxon>
        <taxon>Polychaeta</taxon>
        <taxon>Sedentaria</taxon>
        <taxon>Canalipalpata</taxon>
        <taxon>Sabellida</taxon>
        <taxon>Siboglinidae</taxon>
        <taxon>Ridgeia</taxon>
    </lineage>
</organism>
<keyword evidence="3" id="KW-1185">Reference proteome</keyword>
<feature type="compositionally biased region" description="Gly residues" evidence="1">
    <location>
        <begin position="522"/>
        <end position="534"/>
    </location>
</feature>
<dbReference type="Proteomes" id="UP001209878">
    <property type="component" value="Unassembled WGS sequence"/>
</dbReference>
<feature type="compositionally biased region" description="Gly residues" evidence="1">
    <location>
        <begin position="2123"/>
        <end position="2147"/>
    </location>
</feature>
<protein>
    <recommendedName>
        <fullName evidence="4">Tenascin-X</fullName>
    </recommendedName>
</protein>
<accession>A0AAD9P5A9</accession>
<proteinExistence type="predicted"/>
<dbReference type="PANTHER" id="PTHR31513:SF2">
    <property type="entry name" value="MRAZ"/>
    <property type="match status" value="1"/>
</dbReference>
<evidence type="ECO:0000313" key="3">
    <source>
        <dbReference type="Proteomes" id="UP001209878"/>
    </source>
</evidence>
<evidence type="ECO:0000256" key="1">
    <source>
        <dbReference type="SAM" id="MobiDB-lite"/>
    </source>
</evidence>
<dbReference type="EMBL" id="JAODUO010000132">
    <property type="protein sequence ID" value="KAK2188429.1"/>
    <property type="molecule type" value="Genomic_DNA"/>
</dbReference>
<sequence>MYIFEFVRIQDAGLLDAITDVINEPGITFRTLALFVEGGGRLRATHLTWDSENITVDAGGMITTNTFGYTSDHSQEDHGTESLHGLVNLGVGKIVGAGGGHGGSGGRMKTYNGAGQPHGDLYEPYVFGSAGGPGPGNIPGGSGGGLLWLNVTGFIHIDGVVSSNGADGGAHGGGGGSGGSIWMYCRLIKGYGKITANGGRGSTNSANPGAGGAGGRVAIYFWKNETMIGFGYHARGGATGNTGQAENGGAGTAFIYHMEKDHRTLIIDNGGLSPRDKFNIIGSYSDLASDGCRTWVMPQSGRHYFASHLHLYDYRFEEFQMYGSAHFAILTEPADKYVSLFFLYMIGDRTGTVHLGNNQTMDLHRPEIDLPFSVRAYADSYLGLAPFTIVHDVNIWMHGEMDHVENMTLRHNGVFSMEHGGHTTNADPNQFWYNVLRVQDDATVQAVTDPVLEPGITLTVNQTIDIEGGGTVLGSKLVINSENLTVDDGGSLHADGLGYRTSDDKIGGVNIGLGETHAAGSSGAGYGGSSGRGAGTDLTGQPYGKLLEPDMFGSAGGGGTIGGGGGGILRMNVTGVLQIDGEVSSDGGRAKGSTGGGGSGGSIWIECNIFRGTGKVKANGGSQYSPSGIGGGGAAGRIAIYMWANRTYYGSYEAHGGSASNGGEPGGPGPIFLYHKYHNHSTLYINNNDLTSEHVSMVRNYHDLSRDSFKAWVLPELSERILAFEELQIYGNAHFAIGPTQAAAGESLYFLHMIGDRSGVVHVGPNQVMDLERSFIDTPFSTYIYTDGYLGLASNTELQHVFVHVEGVLGLIVNLTLVHGGELRLFQTGSTGNLPRLNYRINGTTVIKAGSKINASEPFAHADQYKLQFGHLIVEGGGEVHGKNLHIQANVVLVDDGGYIDVSDGGYLSGQGSAPGVPHRLGSSGASHGGVGGRGGCGPGYVSCRLVRNSPYGNIHDPVMYGSGGGGALGGIGGGILRLDVLHLLVVDGYIRANSLDLAGDRAGGSGGSGGSIYIRAGNFTGGHTGAIQATGGAGQLGSGRGASGSGAGGRVALYHSTVDQHPPYRGRYDTQGGPVGTTAEAGASGTVFIHHETTNRKTLRVDNRGRAPKVETAAIHNSGTRLDLTISSPTRATSFTKNGIRVTSSCAPYNRYTPSSHYLLPYLFDHTFGPAADEYFRSNSYRTSCHISIELDQTYFVNNIRIFPTASARTRFKVTAHNQAQEVIPVTNTFIEPATTIHQGSYIELSVMREAITKIDVDFAPITSSNSYAALSEIEIYVGGKDVYSRYEHRQLAPASTWIESVSGKTSYDFDELYLLGGAHLAMMPPALQTPVHVNVGRLVGDKTGYLHVGYAQTVTVNQTEADIPFNTHVYETGQIEFPARAFFQKTKLYSSGKVMGLEDVYVFDGGEVHLDSNATLGNASAEVREIQLVTLHVQDRGTFQLHTVDKSLQFQMSTTNMTIYGGGHFKCNAKLDVVNSHLFAIYSGGELNLDGAGYDDAATGSVSSDVGCGVLTGSSTGGSGGGHGGSGGRGRGNAKVGLAHDSLYTPTDLGGSGGYGAQLGQLYFGDSQLRNTIVYEGNGGRGGGSVKINSRHVQIDGKMSASGISANIHHEKEAGVLWLNVTETLRVEGRLHASGEAGQGSTGGGGAGGSILAYVHNFDGEGEIAVTGGKGGWPNGGGGGGGRIAVYYTGDHYYNGQLLTHGGRGNGHHGGAGTMYLAQVSDTAAVRRTLTVDNARLTSSERIAEVERLDLAGNDVSASSTSFTTYGGLRLSTTGPVFCYDCGYYSTSRYRSFFFIRSGVNKNHEYYRSAQKQATIEVELPFLTYIDHVVVYPHCKDSLDTSFRVRSTNESHDDETHTDDYVITTGCSYAWGNHRWNMPVNIKRNVNKVWIDLSAVHDCVALSQIEIFVAENPSSQRQTPYDNSKGSGWIVTEHEDVKLYEFDELHVLGGAALSMTGSDAHLKTSAVFGDNSGRVTVRRDQTYNVTQEARVLLPHALLAQRHSTVNLPPKLICRSLDVILKGYLSPMDDLTVSGYCNMTIDHHTPTVNHITTLDVKSFAKLMVTTHQKATTTLDGDTLDVRSGALVFSNDLSLRYKNISVEPYGEITVDEGVPEAEATTGEGTGHGGGPGQGCSGGGHGGGGGKGADQIRSGAPFGSYLQPRSFGCDGGNSTFPYASGAGGGRLSIEASDWLTIDGRVSASGGRGRSPHSGGGSGGSVFARTRHITGAGVVEASGGDGDSRGGGGSAGRVAIYYVYDFFVVNVTGEHRAVGGEGSAVGGPGTVYIHKLPSNETLLDGTHDSAVISHDSNVTRELTNRTLFVDNRRRATNGLSVTGAYSDHSRAGGVAWLIPGDLPDFVPPVSGADSSDVVIDYLRLYGRAEFGFLSRNCLECSVSIRVANIEGDRSGKVHLGFNQSLYFVKGYLPCDLAIYQGAETTLQGELRANNVTVHVEGVLKNVENMTVINNGQVEIFEMINIQGQRIDQIDFNAIDIRNFGTLLAHNGRAQRILQGRHLRVYPGGRLQGTNLLLNVENVIVDVMGVIEADFRGHNRGEGPAAGVSCGSFATGGSHGGGCGCGGNSFQDEPLGYGSFIRPSRFGSGGGSGAGSTQTGGRGGGVVYLNVSHMLHVEGLVSAGGEPGTDDMTGGGAGGSIHVHAAILEGSGTFQVNGGSGSSGGSGGRLAVYYRRSFFSGVMSSIGGDGVHLDGAAGTVFLSNVSSGLNTLKVYNRKTSTICLTKITVPEEIDENYAIDTLEFGDYAHVGILPTDSVDLPTDGSRRLTVTHVDGDHTATIHVEPFMWLNIEFNSSAKLTFHVTLYENGTVNLPYDTFLKDCTVTLYGGVLRGVHTLNISLGGSFIAYPPAALGSGEPSHFNLDSISILDGGVFRYEGHAEQEDAVVISLDGSLIVHGGGQLIGNKITVKASNIQLDTDGEIDVTSRGFPPGSGTGAGVEASGLPVDETGGSGGSHGGLGGRGSKANYANPAYDSALIPRLFGSGGNTLSRYSATFNREHGGYGGGVIQLEAEQDMLIDGKVRADGSGATEAGLGGGSGGSVYLKARYFSGKGVITADGGNGHCAGQQMCTTKFSTSFMTNGGGGGGGRVAITASESYTFHGHHTAYGGWSRSEEGGAGSVYVRATHSTNQTTSYLYVKNRGVPPYSTYQTDPQRDSARSYIASDDGAHLSFDHLTIGGAAHLTAAADTEMKIGQLHGDKTGFLHVTSRVTVEQAESPFPTIFKVYSGGRLSLPKSVTMKRLGEVIIDGEIDTVEHLTFGHNTFIRLGDQGRTTNFPSKMLSMTSMQLYANGKLSSLYPSENDGSGASLTIHLIDGLRIHAGGTIEANWLSVNASYVQIDAAGVVNSTGLAPDRQHGGVDTVIGGGSGGGHGAGGGQGENQVIVGQPHGSLYQPQEFGTQGGDGRKAPIHVGGAGGGIVTLVGTSRVEIDGDVISDGGDAYGSRAGGGGGGSVYIRTPLFQGQGRVLARGGNGGGVGGGGGGGRIAIWYEQSEYTGSAVAHGGTSDIECGGAGTILWRTTTTNYNRLEVNNYDKCTPLIPRVDYSNLDDQHRGRDSFHTWLFDRGDDHNHTFDEVELSGRAHLALYRQNSDVFDQTLYIGKTLGDKTGILHIGPQQQLTASLPAESPELQFGLSIYRDGLVKMDQRFVVRHITVDIAGVVAGMEDLVVGKHAHVIVRNSEGVPSYSLRFKKLVVEGGGKLTVESTGQGSVTLEGEEVDVQSGGVIEGDIVTFKVTNFTVRQAALVTCRYKMSGQGVGREGAGAGHGGQGGISKTKRGGGLYYDSVTQPALPGSGALNNIGALKARGGGALKFEVTSIMHVDGIISANGDAGTSSGGGSGGSLWIETNGFHGAGTFQANGGAGGDQVGGGGGGRISVHYKDKQFKGHYQAYGGNSPVAPGGPGTVTEVKTGANSATYLFVDAGYLYAVQVSHSDCTNGRVTAVTLAINIDRPMYCYDCFMIYAYLLGYVTLF</sequence>